<reference evidence="17 18" key="1">
    <citation type="submission" date="2012-06" db="EMBL/GenBank/DDBJ databases">
        <title>Complete sequence of Thiocystis violascens DSM 198.</title>
        <authorList>
            <consortium name="US DOE Joint Genome Institute"/>
            <person name="Lucas S."/>
            <person name="Han J."/>
            <person name="Lapidus A."/>
            <person name="Cheng J.-F."/>
            <person name="Goodwin L."/>
            <person name="Pitluck S."/>
            <person name="Peters L."/>
            <person name="Ovchinnikova G."/>
            <person name="Teshima H."/>
            <person name="Detter J.C."/>
            <person name="Han C."/>
            <person name="Tapia R."/>
            <person name="Land M."/>
            <person name="Hauser L."/>
            <person name="Kyrpides N."/>
            <person name="Ivanova N."/>
            <person name="Pagani I."/>
            <person name="Vogl K."/>
            <person name="Liu Z."/>
            <person name="Frigaard N.-U."/>
            <person name="Bryant D."/>
            <person name="Woyke T."/>
        </authorList>
    </citation>
    <scope>NUCLEOTIDE SEQUENCE [LARGE SCALE GENOMIC DNA]</scope>
    <source>
        <strain evidence="18">ATCC 17096 / DSM 198 / 6111</strain>
    </source>
</reference>
<evidence type="ECO:0000259" key="16">
    <source>
        <dbReference type="PROSITE" id="PS51918"/>
    </source>
</evidence>
<dbReference type="Gene3D" id="3.20.20.70">
    <property type="entry name" value="Aldolase class I"/>
    <property type="match status" value="1"/>
</dbReference>
<sequence>MVTRSLATCQTKPCQSESWRHSLAASFTDVAALLESLGLREADIPDLDRATPPSFRVLVTREFAALMRPGDPEDPLLRQVLPLALEQARIPGYVMDPVDDTAADRGHGLLQKYAGRALLIATGACAIHCRYCFRRHYPYAGLGSAAARSASALARIAADPSLSEVILSGGDPLMLADDQLERLVAQLDGIGHLRRLRIHTRLPVVLPNRVTERFCAILADSRLDAVVVIHANHPQELGADAEQSLGLLRRAGVTVLNQSVLLRAVNDDSTTLGQLSERLFRCGALPYYLHQLDPVSGAAHFQVSDQRACRLIQTLRQQLPGYLVPRLVREVPGADSKMPI</sequence>
<dbReference type="STRING" id="765911.Thivi_0221"/>
<dbReference type="InterPro" id="IPR003739">
    <property type="entry name" value="Lys_aminomutase/Glu_NH3_mut"/>
</dbReference>
<keyword evidence="18" id="KW-1185">Reference proteome</keyword>
<dbReference type="HOGENOM" id="CLU_032161_2_0_6"/>
<name>I3Y5M3_THIV6</name>
<dbReference type="CDD" id="cd01335">
    <property type="entry name" value="Radical_SAM"/>
    <property type="match status" value="1"/>
</dbReference>
<accession>I3Y5M3</accession>
<evidence type="ECO:0000256" key="7">
    <source>
        <dbReference type="ARBA" id="ARBA00022691"/>
    </source>
</evidence>
<dbReference type="PANTHER" id="PTHR30538:SF1">
    <property type="entry name" value="L-LYSINE 2,3-AMINOMUTASE"/>
    <property type="match status" value="1"/>
</dbReference>
<keyword evidence="8 14" id="KW-0479">Metal-binding</keyword>
<dbReference type="PIRSF" id="PIRSF004911">
    <property type="entry name" value="DUF160"/>
    <property type="match status" value="1"/>
</dbReference>
<dbReference type="SFLD" id="SFLDF00314">
    <property type="entry name" value="L-lysine_2_3-aminomutase_(yjeK"/>
    <property type="match status" value="1"/>
</dbReference>
<dbReference type="OrthoDB" id="9770937at2"/>
<feature type="modified residue" description="N6-(pyridoxal phosphate)lysine" evidence="15">
    <location>
        <position position="337"/>
    </location>
</feature>
<feature type="binding site" evidence="14">
    <location>
        <position position="125"/>
    </location>
    <ligand>
        <name>[4Fe-4S] cluster</name>
        <dbReference type="ChEBI" id="CHEBI:49883"/>
        <note>4Fe-4S-S-AdoMet</note>
    </ligand>
</feature>
<dbReference type="Pfam" id="PF04055">
    <property type="entry name" value="Radical_SAM"/>
    <property type="match status" value="1"/>
</dbReference>
<comment type="cofactor">
    <cofactor evidence="3">
        <name>[4Fe-4S] cluster</name>
        <dbReference type="ChEBI" id="CHEBI:49883"/>
    </cofactor>
</comment>
<dbReference type="InterPro" id="IPR007197">
    <property type="entry name" value="rSAM"/>
</dbReference>
<dbReference type="GO" id="GO:0016853">
    <property type="term" value="F:isomerase activity"/>
    <property type="evidence" value="ECO:0007669"/>
    <property type="project" value="UniProtKB-KW"/>
</dbReference>
<dbReference type="SFLD" id="SFLDS00029">
    <property type="entry name" value="Radical_SAM"/>
    <property type="match status" value="1"/>
</dbReference>
<evidence type="ECO:0000313" key="17">
    <source>
        <dbReference type="EMBL" id="AFL72291.1"/>
    </source>
</evidence>
<keyword evidence="9 15" id="KW-0663">Pyridoxal phosphate</keyword>
<proteinExistence type="inferred from homology"/>
<dbReference type="GO" id="GO:0051539">
    <property type="term" value="F:4 iron, 4 sulfur cluster binding"/>
    <property type="evidence" value="ECO:0007669"/>
    <property type="project" value="UniProtKB-KW"/>
</dbReference>
<dbReference type="eggNOG" id="COG1509">
    <property type="taxonomic scope" value="Bacteria"/>
</dbReference>
<evidence type="ECO:0000256" key="10">
    <source>
        <dbReference type="ARBA" id="ARBA00023004"/>
    </source>
</evidence>
<evidence type="ECO:0000256" key="9">
    <source>
        <dbReference type="ARBA" id="ARBA00022898"/>
    </source>
</evidence>
<dbReference type="SFLD" id="SFLDG01070">
    <property type="entry name" value="PLP-dependent"/>
    <property type="match status" value="1"/>
</dbReference>
<evidence type="ECO:0000256" key="1">
    <source>
        <dbReference type="ARBA" id="ARBA00001352"/>
    </source>
</evidence>
<evidence type="ECO:0000256" key="4">
    <source>
        <dbReference type="ARBA" id="ARBA00008703"/>
    </source>
</evidence>
<evidence type="ECO:0000256" key="14">
    <source>
        <dbReference type="PIRSR" id="PIRSR004911-1"/>
    </source>
</evidence>
<comment type="catalytic activity">
    <reaction evidence="1">
        <text>L-lysine = D-beta-lysine</text>
        <dbReference type="Rhea" id="RHEA:44148"/>
        <dbReference type="ChEBI" id="CHEBI:32551"/>
        <dbReference type="ChEBI" id="CHEBI:84138"/>
    </reaction>
</comment>
<dbReference type="NCBIfam" id="TIGR03821">
    <property type="entry name" value="EFP_modif_epmB"/>
    <property type="match status" value="1"/>
</dbReference>
<evidence type="ECO:0000256" key="13">
    <source>
        <dbReference type="ARBA" id="ARBA00030756"/>
    </source>
</evidence>
<evidence type="ECO:0000256" key="2">
    <source>
        <dbReference type="ARBA" id="ARBA00001933"/>
    </source>
</evidence>
<feature type="binding site" evidence="14">
    <location>
        <position position="129"/>
    </location>
    <ligand>
        <name>[4Fe-4S] cluster</name>
        <dbReference type="ChEBI" id="CHEBI:49883"/>
        <note>4Fe-4S-S-AdoMet</note>
    </ligand>
</feature>
<dbReference type="InterPro" id="IPR022462">
    <property type="entry name" value="EpmB"/>
</dbReference>
<dbReference type="GO" id="GO:0046872">
    <property type="term" value="F:metal ion binding"/>
    <property type="evidence" value="ECO:0007669"/>
    <property type="project" value="UniProtKB-KW"/>
</dbReference>
<keyword evidence="11 14" id="KW-0411">Iron-sulfur</keyword>
<dbReference type="RefSeq" id="WP_014776799.1">
    <property type="nucleotide sequence ID" value="NC_018012.1"/>
</dbReference>
<organism evidence="17 18">
    <name type="scientific">Thiocystis violascens (strain ATCC 17096 / DSM 198 / 6111)</name>
    <name type="common">Chromatium violascens</name>
    <dbReference type="NCBI Taxonomy" id="765911"/>
    <lineage>
        <taxon>Bacteria</taxon>
        <taxon>Pseudomonadati</taxon>
        <taxon>Pseudomonadota</taxon>
        <taxon>Gammaproteobacteria</taxon>
        <taxon>Chromatiales</taxon>
        <taxon>Chromatiaceae</taxon>
        <taxon>Thiocystis</taxon>
    </lineage>
</organism>
<keyword evidence="12 17" id="KW-0413">Isomerase</keyword>
<evidence type="ECO:0000256" key="5">
    <source>
        <dbReference type="ARBA" id="ARBA00022363"/>
    </source>
</evidence>
<dbReference type="PANTHER" id="PTHR30538">
    <property type="entry name" value="LYSINE 2,3-AMINOMUTASE-RELATED"/>
    <property type="match status" value="1"/>
</dbReference>
<dbReference type="EMBL" id="CP003154">
    <property type="protein sequence ID" value="AFL72291.1"/>
    <property type="molecule type" value="Genomic_DNA"/>
</dbReference>
<evidence type="ECO:0000256" key="11">
    <source>
        <dbReference type="ARBA" id="ARBA00023014"/>
    </source>
</evidence>
<comment type="cofactor">
    <cofactor evidence="2 15">
        <name>pyridoxal 5'-phosphate</name>
        <dbReference type="ChEBI" id="CHEBI:597326"/>
    </cofactor>
</comment>
<dbReference type="AlphaFoldDB" id="I3Y5M3"/>
<evidence type="ECO:0000256" key="15">
    <source>
        <dbReference type="PIRSR" id="PIRSR603739-50"/>
    </source>
</evidence>
<protein>
    <recommendedName>
        <fullName evidence="5">L-lysine 2,3-aminomutase</fullName>
    </recommendedName>
    <alternativeName>
        <fullName evidence="13">EF-P post-translational modification enzyme B</fullName>
    </alternativeName>
</protein>
<keyword evidence="6 14" id="KW-0004">4Fe-4S</keyword>
<dbReference type="NCBIfam" id="TIGR00238">
    <property type="entry name" value="KamA family radical SAM protein"/>
    <property type="match status" value="1"/>
</dbReference>
<gene>
    <name evidence="17" type="ordered locus">Thivi_0221</name>
</gene>
<keyword evidence="7" id="KW-0949">S-adenosyl-L-methionine</keyword>
<dbReference type="InterPro" id="IPR013785">
    <property type="entry name" value="Aldolase_TIM"/>
</dbReference>
<dbReference type="PROSITE" id="PS51918">
    <property type="entry name" value="RADICAL_SAM"/>
    <property type="match status" value="1"/>
</dbReference>
<feature type="binding site" evidence="14">
    <location>
        <position position="132"/>
    </location>
    <ligand>
        <name>[4Fe-4S] cluster</name>
        <dbReference type="ChEBI" id="CHEBI:49883"/>
        <note>4Fe-4S-S-AdoMet</note>
    </ligand>
</feature>
<evidence type="ECO:0000313" key="18">
    <source>
        <dbReference type="Proteomes" id="UP000006062"/>
    </source>
</evidence>
<keyword evidence="10" id="KW-0408">Iron</keyword>
<evidence type="ECO:0000256" key="12">
    <source>
        <dbReference type="ARBA" id="ARBA00023235"/>
    </source>
</evidence>
<dbReference type="KEGG" id="tvi:Thivi_0221"/>
<comment type="similarity">
    <text evidence="4">Belongs to the radical SAM superfamily. KamA family.</text>
</comment>
<dbReference type="Proteomes" id="UP000006062">
    <property type="component" value="Chromosome"/>
</dbReference>
<evidence type="ECO:0000256" key="3">
    <source>
        <dbReference type="ARBA" id="ARBA00001966"/>
    </source>
</evidence>
<dbReference type="InterPro" id="IPR058240">
    <property type="entry name" value="rSAM_sf"/>
</dbReference>
<feature type="domain" description="Radical SAM core" evidence="16">
    <location>
        <begin position="110"/>
        <end position="323"/>
    </location>
</feature>
<evidence type="ECO:0000256" key="6">
    <source>
        <dbReference type="ARBA" id="ARBA00022485"/>
    </source>
</evidence>
<evidence type="ECO:0000256" key="8">
    <source>
        <dbReference type="ARBA" id="ARBA00022723"/>
    </source>
</evidence>
<dbReference type="SUPFAM" id="SSF102114">
    <property type="entry name" value="Radical SAM enzymes"/>
    <property type="match status" value="1"/>
</dbReference>